<feature type="domain" description="BHLH" evidence="2">
    <location>
        <begin position="137"/>
        <end position="186"/>
    </location>
</feature>
<dbReference type="Pfam" id="PF00010">
    <property type="entry name" value="HLH"/>
    <property type="match status" value="1"/>
</dbReference>
<feature type="region of interest" description="Disordered" evidence="1">
    <location>
        <begin position="220"/>
        <end position="294"/>
    </location>
</feature>
<dbReference type="SUPFAM" id="SSF47459">
    <property type="entry name" value="HLH, helix-loop-helix DNA-binding domain"/>
    <property type="match status" value="1"/>
</dbReference>
<evidence type="ECO:0000259" key="2">
    <source>
        <dbReference type="PROSITE" id="PS50888"/>
    </source>
</evidence>
<organism evidence="3 4">
    <name type="scientific">Volvox africanus</name>
    <dbReference type="NCBI Taxonomy" id="51714"/>
    <lineage>
        <taxon>Eukaryota</taxon>
        <taxon>Viridiplantae</taxon>
        <taxon>Chlorophyta</taxon>
        <taxon>core chlorophytes</taxon>
        <taxon>Chlorophyceae</taxon>
        <taxon>CS clade</taxon>
        <taxon>Chlamydomonadales</taxon>
        <taxon>Volvocaceae</taxon>
        <taxon>Volvox</taxon>
    </lineage>
</organism>
<dbReference type="Proteomes" id="UP001165090">
    <property type="component" value="Unassembled WGS sequence"/>
</dbReference>
<dbReference type="PANTHER" id="PTHR46412">
    <property type="entry name" value="BES1-INTERACTING MYC-LIKE PROTEIN"/>
    <property type="match status" value="1"/>
</dbReference>
<dbReference type="PANTHER" id="PTHR46412:SF3">
    <property type="entry name" value="TRANSCRIPTION FACTOR BIM1"/>
    <property type="match status" value="1"/>
</dbReference>
<dbReference type="InterPro" id="IPR044295">
    <property type="entry name" value="BIM1/2/3"/>
</dbReference>
<gene>
    <name evidence="3" type="ORF">VaNZ11_010554</name>
</gene>
<dbReference type="InterPro" id="IPR036638">
    <property type="entry name" value="HLH_DNA-bd_sf"/>
</dbReference>
<feature type="region of interest" description="Disordered" evidence="1">
    <location>
        <begin position="120"/>
        <end position="150"/>
    </location>
</feature>
<proteinExistence type="predicted"/>
<feature type="compositionally biased region" description="Low complexity" evidence="1">
    <location>
        <begin position="132"/>
        <end position="142"/>
    </location>
</feature>
<evidence type="ECO:0000313" key="3">
    <source>
        <dbReference type="EMBL" id="GLI66628.1"/>
    </source>
</evidence>
<dbReference type="SMART" id="SM00353">
    <property type="entry name" value="HLH"/>
    <property type="match status" value="1"/>
</dbReference>
<reference evidence="3 4" key="1">
    <citation type="journal article" date="2023" name="IScience">
        <title>Expanded male sex-determining region conserved during the evolution of homothallism in the green alga Volvox.</title>
        <authorList>
            <person name="Yamamoto K."/>
            <person name="Matsuzaki R."/>
            <person name="Mahakham W."/>
            <person name="Heman W."/>
            <person name="Sekimoto H."/>
            <person name="Kawachi M."/>
            <person name="Minakuchi Y."/>
            <person name="Toyoda A."/>
            <person name="Nozaki H."/>
        </authorList>
    </citation>
    <scope>NUCLEOTIDE SEQUENCE [LARGE SCALE GENOMIC DNA]</scope>
    <source>
        <strain evidence="3 4">NIES-4468</strain>
    </source>
</reference>
<evidence type="ECO:0000256" key="1">
    <source>
        <dbReference type="SAM" id="MobiDB-lite"/>
    </source>
</evidence>
<feature type="compositionally biased region" description="Low complexity" evidence="1">
    <location>
        <begin position="260"/>
        <end position="294"/>
    </location>
</feature>
<sequence>MQPTSLTGRQQQLGLLMGRAQPDMIEAARVAAILNGQSGSFSLQSGLGGAGLGSGVLAGLGSTPGGLNLNLGSLQQASQQAPQNSQMALPDQLALLSQFPHALLPPQQYSSTDRDLQLTGLRNVGKTRSSDSRSSSAYASRHQAAEQRRRTRINERLELLRKLVPHAERANTACFLEEVIKYIESLKRRTLELEAMLEAATGKPVAKSLGTQGVMGGAGSAGALGTLESDSQAPSPRQVTPPSQQLSGPHPPSGSGVGGTATAAASTGALSLPAPSSLPSQQSSQQQQQQQQAASQQQALVEALAAAPQVATASHHQQSPQLQLASVVSSQLAHLIPAMGGSQGQQGGLGTLFPHSGGALSISGGQLSMGGSAGGTSGAGALSLAQLSAGLQGHHHLGGTASLLPSSQSQLTSSSSVTQQQLNDLQTMQVMQSLQHQRVAAAAAAAAAASHHPLHAAHAAHAAAGPHHPAFHPINNKAFLHFNEDLFGGLKPEQLIPTRSLLGPMTSSTPSTSLQLTSAHLPTDSNTLLQVETARKTLSGSPVSSEESGVPLKKRKVLLL</sequence>
<dbReference type="PROSITE" id="PS50888">
    <property type="entry name" value="BHLH"/>
    <property type="match status" value="1"/>
</dbReference>
<dbReference type="EMBL" id="BSDZ01000035">
    <property type="protein sequence ID" value="GLI66628.1"/>
    <property type="molecule type" value="Genomic_DNA"/>
</dbReference>
<keyword evidence="4" id="KW-1185">Reference proteome</keyword>
<dbReference type="InterPro" id="IPR011598">
    <property type="entry name" value="bHLH_dom"/>
</dbReference>
<feature type="region of interest" description="Disordered" evidence="1">
    <location>
        <begin position="398"/>
        <end position="418"/>
    </location>
</feature>
<evidence type="ECO:0000313" key="4">
    <source>
        <dbReference type="Proteomes" id="UP001165090"/>
    </source>
</evidence>
<name>A0ABQ5SAY4_9CHLO</name>
<protein>
    <recommendedName>
        <fullName evidence="2">BHLH domain-containing protein</fullName>
    </recommendedName>
</protein>
<dbReference type="Gene3D" id="4.10.280.10">
    <property type="entry name" value="Helix-loop-helix DNA-binding domain"/>
    <property type="match status" value="1"/>
</dbReference>
<feature type="compositionally biased region" description="Low complexity" evidence="1">
    <location>
        <begin position="402"/>
        <end position="418"/>
    </location>
</feature>
<comment type="caution">
    <text evidence="3">The sequence shown here is derived from an EMBL/GenBank/DDBJ whole genome shotgun (WGS) entry which is preliminary data.</text>
</comment>
<feature type="compositionally biased region" description="Polar residues" evidence="1">
    <location>
        <begin position="228"/>
        <end position="240"/>
    </location>
</feature>
<accession>A0ABQ5SAY4</accession>